<evidence type="ECO:0000256" key="2">
    <source>
        <dbReference type="ARBA" id="ARBA00023015"/>
    </source>
</evidence>
<protein>
    <submittedName>
        <fullName evidence="6">LacI family transcriptional regulator</fullName>
    </submittedName>
</protein>
<evidence type="ECO:0000256" key="4">
    <source>
        <dbReference type="ARBA" id="ARBA00023163"/>
    </source>
</evidence>
<evidence type="ECO:0000313" key="6">
    <source>
        <dbReference type="EMBL" id="PNT95543.1"/>
    </source>
</evidence>
<dbReference type="PROSITE" id="PS50932">
    <property type="entry name" value="HTH_LACI_2"/>
    <property type="match status" value="1"/>
</dbReference>
<dbReference type="AlphaFoldDB" id="A0A2K2F826"/>
<dbReference type="InterPro" id="IPR010982">
    <property type="entry name" value="Lambda_DNA-bd_dom_sf"/>
</dbReference>
<feature type="domain" description="HTH lacI-type" evidence="5">
    <location>
        <begin position="6"/>
        <end position="60"/>
    </location>
</feature>
<accession>A0A2K2F826</accession>
<dbReference type="GO" id="GO:0003700">
    <property type="term" value="F:DNA-binding transcription factor activity"/>
    <property type="evidence" value="ECO:0007669"/>
    <property type="project" value="TreeGrafter"/>
</dbReference>
<keyword evidence="1" id="KW-0678">Repressor</keyword>
<dbReference type="SUPFAM" id="SSF53822">
    <property type="entry name" value="Periplasmic binding protein-like I"/>
    <property type="match status" value="1"/>
</dbReference>
<keyword evidence="7" id="KW-1185">Reference proteome</keyword>
<dbReference type="SUPFAM" id="SSF47413">
    <property type="entry name" value="lambda repressor-like DNA-binding domains"/>
    <property type="match status" value="1"/>
</dbReference>
<proteinExistence type="predicted"/>
<evidence type="ECO:0000256" key="1">
    <source>
        <dbReference type="ARBA" id="ARBA00022491"/>
    </source>
</evidence>
<dbReference type="InterPro" id="IPR028082">
    <property type="entry name" value="Peripla_BP_I"/>
</dbReference>
<dbReference type="InterPro" id="IPR046335">
    <property type="entry name" value="LacI/GalR-like_sensor"/>
</dbReference>
<dbReference type="Pfam" id="PF00356">
    <property type="entry name" value="LacI"/>
    <property type="match status" value="1"/>
</dbReference>
<comment type="caution">
    <text evidence="6">The sequence shown here is derived from an EMBL/GenBank/DDBJ whole genome shotgun (WGS) entry which is preliminary data.</text>
</comment>
<organism evidence="6 7">
    <name type="scientific">Clostridium thermosuccinogenes</name>
    <dbReference type="NCBI Taxonomy" id="84032"/>
    <lineage>
        <taxon>Bacteria</taxon>
        <taxon>Bacillati</taxon>
        <taxon>Bacillota</taxon>
        <taxon>Clostridia</taxon>
        <taxon>Eubacteriales</taxon>
        <taxon>Clostridiaceae</taxon>
        <taxon>Clostridium</taxon>
    </lineage>
</organism>
<dbReference type="EMBL" id="NIOJ01000064">
    <property type="protein sequence ID" value="PNT95543.1"/>
    <property type="molecule type" value="Genomic_DNA"/>
</dbReference>
<dbReference type="PANTHER" id="PTHR30146">
    <property type="entry name" value="LACI-RELATED TRANSCRIPTIONAL REPRESSOR"/>
    <property type="match status" value="1"/>
</dbReference>
<evidence type="ECO:0000313" key="7">
    <source>
        <dbReference type="Proteomes" id="UP000236151"/>
    </source>
</evidence>
<keyword evidence="2" id="KW-0805">Transcription regulation</keyword>
<dbReference type="RefSeq" id="WP_103082920.1">
    <property type="nucleotide sequence ID" value="NZ_CP021850.1"/>
</dbReference>
<evidence type="ECO:0000256" key="3">
    <source>
        <dbReference type="ARBA" id="ARBA00023125"/>
    </source>
</evidence>
<dbReference type="OrthoDB" id="43195at2"/>
<dbReference type="Gene3D" id="1.10.260.40">
    <property type="entry name" value="lambda repressor-like DNA-binding domains"/>
    <property type="match status" value="1"/>
</dbReference>
<gene>
    <name evidence="6" type="ORF">CDQ84_16915</name>
</gene>
<dbReference type="GO" id="GO:0000976">
    <property type="term" value="F:transcription cis-regulatory region binding"/>
    <property type="evidence" value="ECO:0007669"/>
    <property type="project" value="TreeGrafter"/>
</dbReference>
<dbReference type="CDD" id="cd01392">
    <property type="entry name" value="HTH_LacI"/>
    <property type="match status" value="1"/>
</dbReference>
<dbReference type="KEGG" id="cthd:CDO33_20215"/>
<reference evidence="6 7" key="1">
    <citation type="submission" date="2017-06" db="EMBL/GenBank/DDBJ databases">
        <title>Investigating the central metabolism of Clostridium thermosuccinogenes.</title>
        <authorList>
            <person name="Koendjbiharie J.G."/>
            <person name="van Kranenburg R."/>
        </authorList>
    </citation>
    <scope>NUCLEOTIDE SEQUENCE [LARGE SCALE GENOMIC DNA]</scope>
    <source>
        <strain evidence="6 7">DSM 5806</strain>
    </source>
</reference>
<dbReference type="Proteomes" id="UP000236151">
    <property type="component" value="Unassembled WGS sequence"/>
</dbReference>
<dbReference type="InterPro" id="IPR000843">
    <property type="entry name" value="HTH_LacI"/>
</dbReference>
<keyword evidence="3" id="KW-0238">DNA-binding</keyword>
<dbReference type="PANTHER" id="PTHR30146:SF148">
    <property type="entry name" value="HTH-TYPE TRANSCRIPTIONAL REPRESSOR PURR-RELATED"/>
    <property type="match status" value="1"/>
</dbReference>
<dbReference type="SMART" id="SM00354">
    <property type="entry name" value="HTH_LACI"/>
    <property type="match status" value="1"/>
</dbReference>
<dbReference type="Pfam" id="PF13377">
    <property type="entry name" value="Peripla_BP_3"/>
    <property type="match status" value="1"/>
</dbReference>
<sequence>MKNDKTKIADIAEALNVSVITVSRALSGQYGVSQELRARIIEKAKEMGYIKPKSSSDLNILVLHQKPYLQDTSNYSLMIQGMEQAIQKVGAEYQIEFIEKKNQDEMLLPTKLSKGNSFDGIIFIGGFKQEYVDFLKERIKNQVLYTGYSPSYDYDSVWFNFNNGGYKQCEYLIKKGHKNIGFIGGRNAYKNREKELGIKSALENYNLPVRDEFFMYVDDSFEDNVMEMLKGKEKPTALICQWDYTAVRLIKLLYDRGIRVPDDISVIGSGNTEMSSLCIPSLTTLDLNIEYSCEAAVNLLIRRINSPDKPNESILINSILIERDSVREL</sequence>
<dbReference type="Gene3D" id="3.40.50.2300">
    <property type="match status" value="2"/>
</dbReference>
<name>A0A2K2F826_9CLOT</name>
<keyword evidence="4" id="KW-0804">Transcription</keyword>
<evidence type="ECO:0000259" key="5">
    <source>
        <dbReference type="PROSITE" id="PS50932"/>
    </source>
</evidence>